<protein>
    <submittedName>
        <fullName evidence="1">Uncharacterized protein</fullName>
    </submittedName>
</protein>
<dbReference type="Proteomes" id="UP000581206">
    <property type="component" value="Unassembled WGS sequence"/>
</dbReference>
<name>A0A7X6KXN1_9CELL</name>
<comment type="caution">
    <text evidence="1">The sequence shown here is derived from an EMBL/GenBank/DDBJ whole genome shotgun (WGS) entry which is preliminary data.</text>
</comment>
<dbReference type="AlphaFoldDB" id="A0A7X6KXN1"/>
<evidence type="ECO:0000313" key="1">
    <source>
        <dbReference type="EMBL" id="NKY23929.1"/>
    </source>
</evidence>
<organism evidence="1 2">
    <name type="scientific">Cellulomonas denverensis</name>
    <dbReference type="NCBI Taxonomy" id="264297"/>
    <lineage>
        <taxon>Bacteria</taxon>
        <taxon>Bacillati</taxon>
        <taxon>Actinomycetota</taxon>
        <taxon>Actinomycetes</taxon>
        <taxon>Micrococcales</taxon>
        <taxon>Cellulomonadaceae</taxon>
        <taxon>Cellulomonas</taxon>
    </lineage>
</organism>
<proteinExistence type="predicted"/>
<accession>A0A7X6KXN1</accession>
<keyword evidence="2" id="KW-1185">Reference proteome</keyword>
<gene>
    <name evidence="1" type="ORF">HGA03_14755</name>
</gene>
<sequence length="98" mass="11343">MLRRRRRAAAALARFPDPFDALLVQTRLSIVAQHLRRLEDDPRAWARAERIIAGQLAYDQLLAEACRLAGVEVLPRAKGDPWERLREEVELTARGWTW</sequence>
<dbReference type="EMBL" id="JAAXOX010000010">
    <property type="protein sequence ID" value="NKY23929.1"/>
    <property type="molecule type" value="Genomic_DNA"/>
</dbReference>
<evidence type="ECO:0000313" key="2">
    <source>
        <dbReference type="Proteomes" id="UP000581206"/>
    </source>
</evidence>
<reference evidence="1 2" key="1">
    <citation type="submission" date="2020-04" db="EMBL/GenBank/DDBJ databases">
        <title>MicrobeNet Type strains.</title>
        <authorList>
            <person name="Nicholson A.C."/>
        </authorList>
    </citation>
    <scope>NUCLEOTIDE SEQUENCE [LARGE SCALE GENOMIC DNA]</scope>
    <source>
        <strain evidence="1 2">ATCC BAA-788</strain>
    </source>
</reference>